<feature type="region of interest" description="Disordered" evidence="1">
    <location>
        <begin position="16"/>
        <end position="37"/>
    </location>
</feature>
<gene>
    <name evidence="2" type="ORF">C446_07055</name>
</gene>
<evidence type="ECO:0000256" key="1">
    <source>
        <dbReference type="SAM" id="MobiDB-lite"/>
    </source>
</evidence>
<evidence type="ECO:0000313" key="2">
    <source>
        <dbReference type="EMBL" id="EMA40916.1"/>
    </source>
</evidence>
<dbReference type="Proteomes" id="UP000011607">
    <property type="component" value="Unassembled WGS sequence"/>
</dbReference>
<name>M0M5D0_9EURY</name>
<feature type="compositionally biased region" description="Basic and acidic residues" evidence="1">
    <location>
        <begin position="26"/>
        <end position="37"/>
    </location>
</feature>
<protein>
    <submittedName>
        <fullName evidence="2">Uncharacterized protein</fullName>
    </submittedName>
</protein>
<sequence length="60" mass="6936">MLYCWFVPSRTPIAEQSSKKGTFRVDSSRRDDPIERTEPILGFQVDHEHTRATGLEESVK</sequence>
<organism evidence="2 3">
    <name type="scientific">Halobiforma nitratireducens JCM 10879</name>
    <dbReference type="NCBI Taxonomy" id="1227454"/>
    <lineage>
        <taxon>Archaea</taxon>
        <taxon>Methanobacteriati</taxon>
        <taxon>Methanobacteriota</taxon>
        <taxon>Stenosarchaea group</taxon>
        <taxon>Halobacteria</taxon>
        <taxon>Halobacteriales</taxon>
        <taxon>Natrialbaceae</taxon>
        <taxon>Halobiforma</taxon>
    </lineage>
</organism>
<keyword evidence="3" id="KW-1185">Reference proteome</keyword>
<proteinExistence type="predicted"/>
<accession>M0M5D0</accession>
<dbReference type="AlphaFoldDB" id="M0M5D0"/>
<evidence type="ECO:0000313" key="3">
    <source>
        <dbReference type="Proteomes" id="UP000011607"/>
    </source>
</evidence>
<dbReference type="EMBL" id="AOMA01000070">
    <property type="protein sequence ID" value="EMA40916.1"/>
    <property type="molecule type" value="Genomic_DNA"/>
</dbReference>
<comment type="caution">
    <text evidence="2">The sequence shown here is derived from an EMBL/GenBank/DDBJ whole genome shotgun (WGS) entry which is preliminary data.</text>
</comment>
<reference evidence="2 3" key="1">
    <citation type="journal article" date="2014" name="PLoS Genet.">
        <title>Phylogenetically driven sequencing of extremely halophilic archaea reveals strategies for static and dynamic osmo-response.</title>
        <authorList>
            <person name="Becker E.A."/>
            <person name="Seitzer P.M."/>
            <person name="Tritt A."/>
            <person name="Larsen D."/>
            <person name="Krusor M."/>
            <person name="Yao A.I."/>
            <person name="Wu D."/>
            <person name="Madern D."/>
            <person name="Eisen J.A."/>
            <person name="Darling A.E."/>
            <person name="Facciotti M.T."/>
        </authorList>
    </citation>
    <scope>NUCLEOTIDE SEQUENCE [LARGE SCALE GENOMIC DNA]</scope>
    <source>
        <strain evidence="2 3">JCM 10879</strain>
    </source>
</reference>